<feature type="region of interest" description="Disordered" evidence="1">
    <location>
        <begin position="1"/>
        <end position="43"/>
    </location>
</feature>
<evidence type="ECO:0000313" key="2">
    <source>
        <dbReference type="EMBL" id="GLC25533.1"/>
    </source>
</evidence>
<evidence type="ECO:0000313" key="3">
    <source>
        <dbReference type="Proteomes" id="UP001161325"/>
    </source>
</evidence>
<dbReference type="EMBL" id="BRXS01000003">
    <property type="protein sequence ID" value="GLC25533.1"/>
    <property type="molecule type" value="Genomic_DNA"/>
</dbReference>
<dbReference type="RefSeq" id="WP_284349989.1">
    <property type="nucleotide sequence ID" value="NZ_BRXS01000003.1"/>
</dbReference>
<protein>
    <submittedName>
        <fullName evidence="2">Uncharacterized protein</fullName>
    </submittedName>
</protein>
<gene>
    <name evidence="2" type="ORF">rosag_20460</name>
</gene>
<proteinExistence type="predicted"/>
<sequence length="176" mass="19516">MKHDNDHGHSQPTLNSPAEAVLWPIPRPPVPPPRPKRPRGLPEGCPRLLTFEETRAADVFCSLFDDDDTKGDAHFVRAARAKKSFAELVFWNDATRSLTITGPAGTCITLYDSPKGKTDDDFVIVIKTDDAKRSIGQLEITPVASWVRRTGLLLWYSGGNGLNGKVSSMRLHGPWW</sequence>
<reference evidence="2" key="1">
    <citation type="submission" date="2022-08" db="EMBL/GenBank/DDBJ databases">
        <title>Draft genome sequencing of Roseisolibacter agri AW1220.</title>
        <authorList>
            <person name="Tobiishi Y."/>
            <person name="Tonouchi A."/>
        </authorList>
    </citation>
    <scope>NUCLEOTIDE SEQUENCE</scope>
    <source>
        <strain evidence="2">AW1220</strain>
    </source>
</reference>
<comment type="caution">
    <text evidence="2">The sequence shown here is derived from an EMBL/GenBank/DDBJ whole genome shotgun (WGS) entry which is preliminary data.</text>
</comment>
<accession>A0AA37QEY0</accession>
<evidence type="ECO:0000256" key="1">
    <source>
        <dbReference type="SAM" id="MobiDB-lite"/>
    </source>
</evidence>
<name>A0AA37QEY0_9BACT</name>
<dbReference type="Proteomes" id="UP001161325">
    <property type="component" value="Unassembled WGS sequence"/>
</dbReference>
<dbReference type="AlphaFoldDB" id="A0AA37QEY0"/>
<organism evidence="2 3">
    <name type="scientific">Roseisolibacter agri</name>
    <dbReference type="NCBI Taxonomy" id="2014610"/>
    <lineage>
        <taxon>Bacteria</taxon>
        <taxon>Pseudomonadati</taxon>
        <taxon>Gemmatimonadota</taxon>
        <taxon>Gemmatimonadia</taxon>
        <taxon>Gemmatimonadales</taxon>
        <taxon>Gemmatimonadaceae</taxon>
        <taxon>Roseisolibacter</taxon>
    </lineage>
</organism>
<keyword evidence="3" id="KW-1185">Reference proteome</keyword>